<evidence type="ECO:0000259" key="2">
    <source>
        <dbReference type="Pfam" id="PF03551"/>
    </source>
</evidence>
<dbReference type="InterPro" id="IPR036388">
    <property type="entry name" value="WH-like_DNA-bd_sf"/>
</dbReference>
<dbReference type="Pfam" id="PF03551">
    <property type="entry name" value="PadR"/>
    <property type="match status" value="1"/>
</dbReference>
<evidence type="ECO:0000256" key="1">
    <source>
        <dbReference type="SAM" id="MobiDB-lite"/>
    </source>
</evidence>
<dbReference type="InterPro" id="IPR052509">
    <property type="entry name" value="Metal_resp_DNA-bind_regulator"/>
</dbReference>
<reference evidence="3 4" key="1">
    <citation type="journal article" date="2019" name="Int. J. Syst. Evol. Microbiol.">
        <title>The Global Catalogue of Microorganisms (GCM) 10K type strain sequencing project: providing services to taxonomists for standard genome sequencing and annotation.</title>
        <authorList>
            <consortium name="The Broad Institute Genomics Platform"/>
            <consortium name="The Broad Institute Genome Sequencing Center for Infectious Disease"/>
            <person name="Wu L."/>
            <person name="Ma J."/>
        </authorList>
    </citation>
    <scope>NUCLEOTIDE SEQUENCE [LARGE SCALE GENOMIC DNA]</scope>
    <source>
        <strain evidence="3 4">JCM 4395</strain>
    </source>
</reference>
<dbReference type="InterPro" id="IPR005149">
    <property type="entry name" value="Tscrpt_reg_PadR_N"/>
</dbReference>
<proteinExistence type="predicted"/>
<dbReference type="RefSeq" id="WP_344403416.1">
    <property type="nucleotide sequence ID" value="NZ_BAAASG010000012.1"/>
</dbReference>
<gene>
    <name evidence="3" type="ORF">GCM10010276_56140</name>
</gene>
<dbReference type="SUPFAM" id="SSF46785">
    <property type="entry name" value="Winged helix' DNA-binding domain"/>
    <property type="match status" value="1"/>
</dbReference>
<sequence>MASIRLTTTTIRVLQALLAATSDQPAWGLSICQDADLGSGTVYPILERLLAHGWITAREETGDHPGRPPRRYYELTAAGRASAHAALEARRARRSSSSARWAGGTA</sequence>
<feature type="compositionally biased region" description="Low complexity" evidence="1">
    <location>
        <begin position="95"/>
        <end position="106"/>
    </location>
</feature>
<name>A0ABN3MPK1_STRLO</name>
<evidence type="ECO:0000313" key="3">
    <source>
        <dbReference type="EMBL" id="GAA2504891.1"/>
    </source>
</evidence>
<feature type="region of interest" description="Disordered" evidence="1">
    <location>
        <begin position="86"/>
        <end position="106"/>
    </location>
</feature>
<protein>
    <recommendedName>
        <fullName evidence="2">Transcription regulator PadR N-terminal domain-containing protein</fullName>
    </recommendedName>
</protein>
<dbReference type="PANTHER" id="PTHR33169:SF14">
    <property type="entry name" value="TRANSCRIPTIONAL REGULATOR RV3488"/>
    <property type="match status" value="1"/>
</dbReference>
<feature type="domain" description="Transcription regulator PadR N-terminal" evidence="2">
    <location>
        <begin position="23"/>
        <end position="83"/>
    </location>
</feature>
<dbReference type="EMBL" id="BAAASG010000012">
    <property type="protein sequence ID" value="GAA2504891.1"/>
    <property type="molecule type" value="Genomic_DNA"/>
</dbReference>
<dbReference type="PANTHER" id="PTHR33169">
    <property type="entry name" value="PADR-FAMILY TRANSCRIPTIONAL REGULATOR"/>
    <property type="match status" value="1"/>
</dbReference>
<dbReference type="Gene3D" id="1.10.10.10">
    <property type="entry name" value="Winged helix-like DNA-binding domain superfamily/Winged helix DNA-binding domain"/>
    <property type="match status" value="1"/>
</dbReference>
<comment type="caution">
    <text evidence="3">The sequence shown here is derived from an EMBL/GenBank/DDBJ whole genome shotgun (WGS) entry which is preliminary data.</text>
</comment>
<evidence type="ECO:0000313" key="4">
    <source>
        <dbReference type="Proteomes" id="UP001501777"/>
    </source>
</evidence>
<accession>A0ABN3MPK1</accession>
<keyword evidence="4" id="KW-1185">Reference proteome</keyword>
<dbReference type="Proteomes" id="UP001501777">
    <property type="component" value="Unassembled WGS sequence"/>
</dbReference>
<dbReference type="InterPro" id="IPR036390">
    <property type="entry name" value="WH_DNA-bd_sf"/>
</dbReference>
<organism evidence="3 4">
    <name type="scientific">Streptomyces longisporus</name>
    <dbReference type="NCBI Taxonomy" id="1948"/>
    <lineage>
        <taxon>Bacteria</taxon>
        <taxon>Bacillati</taxon>
        <taxon>Actinomycetota</taxon>
        <taxon>Actinomycetes</taxon>
        <taxon>Kitasatosporales</taxon>
        <taxon>Streptomycetaceae</taxon>
        <taxon>Streptomyces</taxon>
    </lineage>
</organism>